<reference evidence="3 4" key="1">
    <citation type="journal article" date="2007" name="Proc. Natl. Acad. Sci. U.S.A.">
        <title>Characterization of a marine gammaproteobacterium capable of aerobic anoxygenic photosynthesis.</title>
        <authorList>
            <person name="Fuchs B.M."/>
            <person name="Spring S."/>
            <person name="Teeling H."/>
            <person name="Quast C."/>
            <person name="Wulf J."/>
            <person name="Schattenhofer M."/>
            <person name="Yan S."/>
            <person name="Ferriera S."/>
            <person name="Johnson J."/>
            <person name="Glockner F.O."/>
            <person name="Amann R."/>
        </authorList>
    </citation>
    <scope>NUCLEOTIDE SEQUENCE [LARGE SCALE GENOMIC DNA]</scope>
    <source>
        <strain evidence="3">KT71</strain>
    </source>
</reference>
<dbReference type="AlphaFoldDB" id="A4ABH8"/>
<evidence type="ECO:0000256" key="2">
    <source>
        <dbReference type="SAM" id="SignalP"/>
    </source>
</evidence>
<dbReference type="RefSeq" id="WP_008293804.1">
    <property type="nucleotide sequence ID" value="NZ_CM002299.1"/>
</dbReference>
<evidence type="ECO:0000256" key="1">
    <source>
        <dbReference type="SAM" id="MobiDB-lite"/>
    </source>
</evidence>
<name>A4ABH8_9GAMM</name>
<gene>
    <name evidence="3" type="ORF">KT71_06904</name>
</gene>
<organism evidence="3 4">
    <name type="scientific">Congregibacter litoralis KT71</name>
    <dbReference type="NCBI Taxonomy" id="314285"/>
    <lineage>
        <taxon>Bacteria</taxon>
        <taxon>Pseudomonadati</taxon>
        <taxon>Pseudomonadota</taxon>
        <taxon>Gammaproteobacteria</taxon>
        <taxon>Cellvibrionales</taxon>
        <taxon>Halieaceae</taxon>
        <taxon>Congregibacter</taxon>
    </lineage>
</organism>
<feature type="compositionally biased region" description="Polar residues" evidence="1">
    <location>
        <begin position="94"/>
        <end position="112"/>
    </location>
</feature>
<dbReference type="eggNOG" id="ENOG5033Z1W">
    <property type="taxonomic scope" value="Bacteria"/>
</dbReference>
<proteinExistence type="predicted"/>
<comment type="caution">
    <text evidence="3">The sequence shown here is derived from an EMBL/GenBank/DDBJ whole genome shotgun (WGS) entry which is preliminary data.</text>
</comment>
<feature type="compositionally biased region" description="Low complexity" evidence="1">
    <location>
        <begin position="77"/>
        <end position="92"/>
    </location>
</feature>
<dbReference type="HOGENOM" id="CLU_1784055_0_0_6"/>
<keyword evidence="4" id="KW-1185">Reference proteome</keyword>
<feature type="compositionally biased region" description="Basic and acidic residues" evidence="1">
    <location>
        <begin position="144"/>
        <end position="166"/>
    </location>
</feature>
<evidence type="ECO:0000313" key="4">
    <source>
        <dbReference type="Proteomes" id="UP000019205"/>
    </source>
</evidence>
<feature type="region of interest" description="Disordered" evidence="1">
    <location>
        <begin position="75"/>
        <end position="166"/>
    </location>
</feature>
<evidence type="ECO:0000313" key="3">
    <source>
        <dbReference type="EMBL" id="EAQ96732.1"/>
    </source>
</evidence>
<feature type="chain" id="PRO_5002665831" evidence="2">
    <location>
        <begin position="22"/>
        <end position="166"/>
    </location>
</feature>
<feature type="signal peptide" evidence="2">
    <location>
        <begin position="1"/>
        <end position="21"/>
    </location>
</feature>
<accession>A4ABH8</accession>
<keyword evidence="2" id="KW-0732">Signal</keyword>
<dbReference type="OrthoDB" id="5741179at2"/>
<protein>
    <submittedName>
        <fullName evidence="3">Uncharacterized protein</fullName>
    </submittedName>
</protein>
<dbReference type="Proteomes" id="UP000019205">
    <property type="component" value="Chromosome"/>
</dbReference>
<sequence>MRNALTLTLGALLCQPLTSFADPCTDVVADTVAELRAGADGWWSEDIEGLVRAAAGSACIKAQSRRYQVMDDAMGGASALSPAPAPSSDAQAMGTVSSSETEAGDTQGNARGSAQGDGDNEDDGSWSIGGLTIRSMSGSPSQKPYERARQTKQADKDKENESQNQE</sequence>
<dbReference type="EMBL" id="AAOA02000004">
    <property type="protein sequence ID" value="EAQ96732.1"/>
    <property type="molecule type" value="Genomic_DNA"/>
</dbReference>
<reference evidence="3 4" key="2">
    <citation type="journal article" date="2009" name="PLoS ONE">
        <title>The photosynthetic apparatus and its regulation in the aerobic gammaproteobacterium Congregibacter litoralis gen. nov., sp. nov.</title>
        <authorList>
            <person name="Spring S."/>
            <person name="Lunsdorf H."/>
            <person name="Fuchs B.M."/>
            <person name="Tindall B.J."/>
        </authorList>
    </citation>
    <scope>NUCLEOTIDE SEQUENCE [LARGE SCALE GENOMIC DNA]</scope>
    <source>
        <strain evidence="3">KT71</strain>
    </source>
</reference>